<dbReference type="PANTHER" id="PTHR47870">
    <property type="entry name" value="CYTOCHROME C-TYPE BIOGENESIS PROTEIN CCMH"/>
    <property type="match status" value="1"/>
</dbReference>
<evidence type="ECO:0000256" key="4">
    <source>
        <dbReference type="ARBA" id="ARBA00022729"/>
    </source>
</evidence>
<keyword evidence="3 7" id="KW-0479">Metal-binding</keyword>
<keyword evidence="4 7" id="KW-0732">Signal</keyword>
<evidence type="ECO:0000256" key="2">
    <source>
        <dbReference type="ARBA" id="ARBA00022617"/>
    </source>
</evidence>
<comment type="similarity">
    <text evidence="1 7">Belongs to the CcmH/CycL/Ccl2/NrfF family.</text>
</comment>
<dbReference type="InterPro" id="IPR005616">
    <property type="entry name" value="CcmH/CycL/Ccl2/NrfF_N"/>
</dbReference>
<evidence type="ECO:0000256" key="5">
    <source>
        <dbReference type="ARBA" id="ARBA00022748"/>
    </source>
</evidence>
<dbReference type="STRING" id="1760988.SAMN02949497_4715"/>
<dbReference type="AlphaFoldDB" id="A0A1Y6D9A9"/>
<dbReference type="Pfam" id="PF03918">
    <property type="entry name" value="CcmH"/>
    <property type="match status" value="1"/>
</dbReference>
<evidence type="ECO:0000313" key="10">
    <source>
        <dbReference type="Proteomes" id="UP000192923"/>
    </source>
</evidence>
<gene>
    <name evidence="9" type="ORF">SAMN02949497_4715</name>
</gene>
<evidence type="ECO:0000259" key="8">
    <source>
        <dbReference type="Pfam" id="PF03918"/>
    </source>
</evidence>
<dbReference type="PANTHER" id="PTHR47870:SF1">
    <property type="entry name" value="CYTOCHROME C-TYPE BIOGENESIS PROTEIN CCMH"/>
    <property type="match status" value="1"/>
</dbReference>
<keyword evidence="10" id="KW-1185">Reference proteome</keyword>
<evidence type="ECO:0000256" key="3">
    <source>
        <dbReference type="ARBA" id="ARBA00022723"/>
    </source>
</evidence>
<dbReference type="EMBL" id="FXAM01000001">
    <property type="protein sequence ID" value="SMF97293.1"/>
    <property type="molecule type" value="Genomic_DNA"/>
</dbReference>
<evidence type="ECO:0000256" key="7">
    <source>
        <dbReference type="RuleBase" id="RU364112"/>
    </source>
</evidence>
<dbReference type="InterPro" id="IPR038297">
    <property type="entry name" value="CcmH/CycL/NrfF/Ccl2_sf"/>
</dbReference>
<dbReference type="GO" id="GO:0005886">
    <property type="term" value="C:plasma membrane"/>
    <property type="evidence" value="ECO:0007669"/>
    <property type="project" value="TreeGrafter"/>
</dbReference>
<comment type="function">
    <text evidence="7">Possible subunit of a heme lyase.</text>
</comment>
<feature type="domain" description="CcmH/CycL/Ccl2/NrfF N-terminal" evidence="8">
    <location>
        <begin position="10"/>
        <end position="145"/>
    </location>
</feature>
<keyword evidence="5" id="KW-0201">Cytochrome c-type biogenesis</keyword>
<keyword evidence="7" id="KW-1133">Transmembrane helix</keyword>
<feature type="transmembrane region" description="Helical" evidence="7">
    <location>
        <begin position="100"/>
        <end position="120"/>
    </location>
</feature>
<protein>
    <recommendedName>
        <fullName evidence="7">Cytochrome c-type biogenesis protein</fullName>
    </recommendedName>
</protein>
<dbReference type="RefSeq" id="WP_176225357.1">
    <property type="nucleotide sequence ID" value="NZ_FXAM01000001.1"/>
</dbReference>
<dbReference type="GO" id="GO:0017004">
    <property type="term" value="P:cytochrome complex assembly"/>
    <property type="evidence" value="ECO:0007669"/>
    <property type="project" value="UniProtKB-KW"/>
</dbReference>
<dbReference type="GO" id="GO:0046872">
    <property type="term" value="F:metal ion binding"/>
    <property type="evidence" value="ECO:0007669"/>
    <property type="project" value="UniProtKB-KW"/>
</dbReference>
<accession>A0A1Y6D9A9</accession>
<feature type="signal peptide" evidence="7">
    <location>
        <begin position="1"/>
        <end position="19"/>
    </location>
</feature>
<dbReference type="Gene3D" id="1.10.8.640">
    <property type="entry name" value="Cytochrome C biogenesis protein"/>
    <property type="match status" value="1"/>
</dbReference>
<dbReference type="FunFam" id="1.10.8.640:FF:000001">
    <property type="entry name" value="Cytochrome c-type biogenesis protein"/>
    <property type="match status" value="1"/>
</dbReference>
<feature type="chain" id="PRO_5011820305" description="Cytochrome c-type biogenesis protein" evidence="7">
    <location>
        <begin position="20"/>
        <end position="151"/>
    </location>
</feature>
<evidence type="ECO:0000256" key="1">
    <source>
        <dbReference type="ARBA" id="ARBA00010342"/>
    </source>
</evidence>
<keyword evidence="2 7" id="KW-0349">Heme</keyword>
<organism evidence="9 10">
    <name type="scientific">Methylomagnum ishizawai</name>
    <dbReference type="NCBI Taxonomy" id="1760988"/>
    <lineage>
        <taxon>Bacteria</taxon>
        <taxon>Pseudomonadati</taxon>
        <taxon>Pseudomonadota</taxon>
        <taxon>Gammaproteobacteria</taxon>
        <taxon>Methylococcales</taxon>
        <taxon>Methylococcaceae</taxon>
        <taxon>Methylomagnum</taxon>
    </lineage>
</organism>
<dbReference type="InterPro" id="IPR051263">
    <property type="entry name" value="C-type_cytochrome_biogenesis"/>
</dbReference>
<sequence>MIRFILLFLAGLFAGSALAVEVRQFDDPAKQRRYENLIEELRCLVCQNQSLADSDADLAKDLRDEVYGIIQSGKSEEEAVRFLTDRYGDFVLYRPPVKPITLLLWTGPVLILLAVALFLWKHNRQRPPLARLELTDEERQRLERLKKNLEG</sequence>
<dbReference type="Proteomes" id="UP000192923">
    <property type="component" value="Unassembled WGS sequence"/>
</dbReference>
<dbReference type="CDD" id="cd16378">
    <property type="entry name" value="CcmH_N"/>
    <property type="match status" value="1"/>
</dbReference>
<proteinExistence type="inferred from homology"/>
<name>A0A1Y6D9A9_9GAMM</name>
<keyword evidence="6 7" id="KW-0408">Iron</keyword>
<evidence type="ECO:0000313" key="9">
    <source>
        <dbReference type="EMBL" id="SMF97293.1"/>
    </source>
</evidence>
<reference evidence="9 10" key="1">
    <citation type="submission" date="2016-12" db="EMBL/GenBank/DDBJ databases">
        <authorList>
            <person name="Song W.-J."/>
            <person name="Kurnit D.M."/>
        </authorList>
    </citation>
    <scope>NUCLEOTIDE SEQUENCE [LARGE SCALE GENOMIC DNA]</scope>
    <source>
        <strain evidence="9 10">175</strain>
    </source>
</reference>
<keyword evidence="7" id="KW-0812">Transmembrane</keyword>
<keyword evidence="7" id="KW-0472">Membrane</keyword>
<evidence type="ECO:0000256" key="6">
    <source>
        <dbReference type="ARBA" id="ARBA00023004"/>
    </source>
</evidence>